<dbReference type="Gene3D" id="3.40.605.10">
    <property type="entry name" value="Aldehyde Dehydrogenase, Chain A, domain 1"/>
    <property type="match status" value="1"/>
</dbReference>
<dbReference type="PROSITE" id="PS00687">
    <property type="entry name" value="ALDEHYDE_DEHYDR_GLU"/>
    <property type="match status" value="1"/>
</dbReference>
<evidence type="ECO:0000256" key="2">
    <source>
        <dbReference type="ARBA" id="ARBA00012884"/>
    </source>
</evidence>
<feature type="compositionally biased region" description="Basic and acidic residues" evidence="9">
    <location>
        <begin position="446"/>
        <end position="459"/>
    </location>
</feature>
<evidence type="ECO:0000256" key="1">
    <source>
        <dbReference type="ARBA" id="ARBA00004786"/>
    </source>
</evidence>
<dbReference type="InterPro" id="IPR050485">
    <property type="entry name" value="Proline_metab_enzyme"/>
</dbReference>
<dbReference type="Proteomes" id="UP000325307">
    <property type="component" value="Unassembled WGS sequence"/>
</dbReference>
<dbReference type="PIRSF" id="PIRSF000197">
    <property type="entry name" value="Bifunct_PutA"/>
    <property type="match status" value="1"/>
</dbReference>
<dbReference type="InterPro" id="IPR016163">
    <property type="entry name" value="Ald_DH_C"/>
</dbReference>
<dbReference type="Gene3D" id="3.40.309.10">
    <property type="entry name" value="Aldehyde Dehydrogenase, Chain A, domain 2"/>
    <property type="match status" value="1"/>
</dbReference>
<evidence type="ECO:0000256" key="8">
    <source>
        <dbReference type="RuleBase" id="RU003345"/>
    </source>
</evidence>
<evidence type="ECO:0000259" key="10">
    <source>
        <dbReference type="Pfam" id="PF00171"/>
    </source>
</evidence>
<evidence type="ECO:0000313" key="12">
    <source>
        <dbReference type="EMBL" id="GER23144.1"/>
    </source>
</evidence>
<dbReference type="Pfam" id="PF01619">
    <property type="entry name" value="Pro_dh"/>
    <property type="match status" value="1"/>
</dbReference>
<sequence length="1264" mass="133094">MAGDAVQLARRWVAEAATVPVDASAARLAGVLRDPKGLAFTVGFVDGVVRPEDLSVAARNLRALAPDVPAFLPWPLRRTVALGGLLAPVLPGVVVPVARRVLRRMVGHLVVDATDARLGAGLARVRREGVRLNVNLLGEAILGEAEAARRLEGTRRLLARDDVDYVSIKVSSTTAPHSRWAFEEAVETVADRLLPLYRLAAGSARRKFINLDMEEYKDLELTIAVFTRLLERPELHRLKAGIALQAYLPDALSVMARLQEWAAARTGNGGAPIKVRVVKGANLPMETVDADLHGWPLATWGSKQETDTSYKAVLDYALEPDRTANVRIGVAGHNLFDIALAWLLAKARGVTDGIEFEMLLGMATGQAEAVRREVGSLLLYTPVVHPGEFDVAIAYLIRRLEEGASQENFMSAVFELGSDPSLFEREKDRFLASLAALTDRVPAPHRTQDRDREHRRYEDAAAEAARRAAGTGPVQGGGQGGGRAVGQRPGEGTGTAPAGPAGRTDFVSPATYFANTPDTDPDLPGNRAWGRAILRRVPTSTLGLASASSRVIGTEAALEAAVSAGVEHGTAWGALPATTRAAVLHLAGDRLEAHRADLLEVMAAECGKTLDQGDPEVSEAIDFAHHYAELARELEMVDGARFIPSKLTAVVPPWNFPVAIPAGSTLAALAAGSGVLLKPATPARRTGAVLAEALWEAFEEAGVDRSVLQYIQLGDRRLGRRLIAHPAVDRVILTGGHETAELFRSFRPDLPLLGETSGKNAIIVTPSADLDLAARDVATSAFGHAGQKCSAASLVVLVGSAARSRRFRDQLVDAVRSLHVGYPWDPRTRMGPVIEPARGKLLRGLTVLGEGEHWVLEPRPLDASGKLWSPGIRAGVQPGSEFHRIEYFGPVLGVMAAETLEEAVAVANGTDYGLTSGLHSLDRDEVAYWLEHIQAGNLYVNRGITGAIVHRQPFGGWKKSAVGPGAKAGGPNYLIGLGAWEDAPAPGGAPGRDSASGQGGTSGQDSASGQDGALEQGRAVDQDRPAGSGPAAALHAAARASVAGPSPARISPARISTTRTSATRTSPTQSGGEAQLSSADVAWLGQALASDALAWNRLFGPARDVSGLRAERNVLRYRPVPVTVRFHSATSGHGIAELVRVLAAGLTAGSLPVASTAVVLPEPVRHALTAAGVAVHVEDDAAWLDRAAALAARNGPEPGLRLRLIGADPAATARAVGGSPDVAIHAGAVVSSGRVELLPFLREQAVSITAHRFGTPHGLADGLL</sequence>
<feature type="compositionally biased region" description="Gly residues" evidence="9">
    <location>
        <begin position="473"/>
        <end position="493"/>
    </location>
</feature>
<evidence type="ECO:0000313" key="13">
    <source>
        <dbReference type="Proteomes" id="UP000325307"/>
    </source>
</evidence>
<keyword evidence="13" id="KW-1185">Reference proteome</keyword>
<gene>
    <name evidence="12" type="ORF">NCCP1664_16400</name>
</gene>
<name>A0A5A7NQC6_9MICC</name>
<dbReference type="GO" id="GO:0010133">
    <property type="term" value="P:L-proline catabolic process to L-glutamate"/>
    <property type="evidence" value="ECO:0007669"/>
    <property type="project" value="InterPro"/>
</dbReference>
<dbReference type="InterPro" id="IPR016160">
    <property type="entry name" value="Ald_DH_CS_CYS"/>
</dbReference>
<protein>
    <recommendedName>
        <fullName evidence="2">L-glutamate gamma-semialdehyde dehydrogenase</fullName>
        <ecNumber evidence="2">1.2.1.88</ecNumber>
    </recommendedName>
</protein>
<comment type="similarity">
    <text evidence="8">Belongs to the aldehyde dehydrogenase family.</text>
</comment>
<evidence type="ECO:0000256" key="3">
    <source>
        <dbReference type="ARBA" id="ARBA00023002"/>
    </source>
</evidence>
<proteinExistence type="inferred from homology"/>
<feature type="region of interest" description="Disordered" evidence="9">
    <location>
        <begin position="441"/>
        <end position="524"/>
    </location>
</feature>
<feature type="compositionally biased region" description="Low complexity" evidence="9">
    <location>
        <begin position="494"/>
        <end position="504"/>
    </location>
</feature>
<dbReference type="Gene3D" id="3.20.20.220">
    <property type="match status" value="1"/>
</dbReference>
<keyword evidence="4" id="KW-0520">NAD</keyword>
<dbReference type="InterPro" id="IPR015590">
    <property type="entry name" value="Aldehyde_DH_dom"/>
</dbReference>
<dbReference type="EMBL" id="BKDJ01000007">
    <property type="protein sequence ID" value="GER23144.1"/>
    <property type="molecule type" value="Genomic_DNA"/>
</dbReference>
<evidence type="ECO:0000256" key="7">
    <source>
        <dbReference type="PROSITE-ProRule" id="PRU10007"/>
    </source>
</evidence>
<evidence type="ECO:0000256" key="9">
    <source>
        <dbReference type="SAM" id="MobiDB-lite"/>
    </source>
</evidence>
<dbReference type="InterPro" id="IPR016161">
    <property type="entry name" value="Ald_DH/histidinol_DH"/>
</dbReference>
<comment type="catalytic activity">
    <reaction evidence="5">
        <text>L-glutamate 5-semialdehyde + NAD(+) + H2O = L-glutamate + NADH + 2 H(+)</text>
        <dbReference type="Rhea" id="RHEA:30235"/>
        <dbReference type="ChEBI" id="CHEBI:15377"/>
        <dbReference type="ChEBI" id="CHEBI:15378"/>
        <dbReference type="ChEBI" id="CHEBI:29985"/>
        <dbReference type="ChEBI" id="CHEBI:57540"/>
        <dbReference type="ChEBI" id="CHEBI:57945"/>
        <dbReference type="ChEBI" id="CHEBI:58066"/>
        <dbReference type="EC" id="1.2.1.88"/>
    </reaction>
</comment>
<dbReference type="PANTHER" id="PTHR42862">
    <property type="entry name" value="DELTA-1-PYRROLINE-5-CARBOXYLATE DEHYDROGENASE 1, ISOFORM A-RELATED"/>
    <property type="match status" value="1"/>
</dbReference>
<dbReference type="InterPro" id="IPR029510">
    <property type="entry name" value="Ald_DH_CS_GLU"/>
</dbReference>
<comment type="pathway">
    <text evidence="1">Amino-acid degradation; L-proline degradation into L-glutamate; L-glutamate from L-proline: step 2/2.</text>
</comment>
<dbReference type="PANTHER" id="PTHR42862:SF1">
    <property type="entry name" value="DELTA-1-PYRROLINE-5-CARBOXYLATE DEHYDROGENASE 2, ISOFORM A-RELATED"/>
    <property type="match status" value="1"/>
</dbReference>
<dbReference type="Pfam" id="PF00171">
    <property type="entry name" value="Aldedh"/>
    <property type="match status" value="1"/>
</dbReference>
<evidence type="ECO:0000256" key="6">
    <source>
        <dbReference type="PIRSR" id="PIRSR000197-1"/>
    </source>
</evidence>
<dbReference type="InterPro" id="IPR029041">
    <property type="entry name" value="FAD-linked_oxidoreductase-like"/>
</dbReference>
<evidence type="ECO:0000256" key="4">
    <source>
        <dbReference type="ARBA" id="ARBA00023027"/>
    </source>
</evidence>
<evidence type="ECO:0000259" key="11">
    <source>
        <dbReference type="Pfam" id="PF01619"/>
    </source>
</evidence>
<accession>A0A5A7NQC6</accession>
<dbReference type="EC" id="1.2.1.88" evidence="2"/>
<dbReference type="InterPro" id="IPR002872">
    <property type="entry name" value="Proline_DH_dom"/>
</dbReference>
<keyword evidence="3 8" id="KW-0560">Oxidoreductase</keyword>
<reference evidence="12 13" key="1">
    <citation type="submission" date="2019-09" db="EMBL/GenBank/DDBJ databases">
        <title>Arthrobacter zafarii sp. nov., a moderately thermotolerant and halotolerant actinobacterium isolated from Cholistan desert soil of Pakistan.</title>
        <authorList>
            <person name="Amin A."/>
            <person name="Ahmed I."/>
            <person name="Khalid N."/>
            <person name="Schumann P."/>
            <person name="Busse H.J."/>
            <person name="Khan I.U."/>
            <person name="Li S."/>
            <person name="Li W.J."/>
        </authorList>
    </citation>
    <scope>NUCLEOTIDE SEQUENCE [LARGE SCALE GENOMIC DNA]</scope>
    <source>
        <strain evidence="12 13">NCCP-1664</strain>
    </source>
</reference>
<feature type="compositionally biased region" description="Low complexity" evidence="9">
    <location>
        <begin position="1026"/>
        <end position="1068"/>
    </location>
</feature>
<feature type="domain" description="Proline dehydrogenase" evidence="11">
    <location>
        <begin position="123"/>
        <end position="411"/>
    </location>
</feature>
<dbReference type="SUPFAM" id="SSF53720">
    <property type="entry name" value="ALDH-like"/>
    <property type="match status" value="1"/>
</dbReference>
<feature type="region of interest" description="Disordered" evidence="9">
    <location>
        <begin position="984"/>
        <end position="1074"/>
    </location>
</feature>
<dbReference type="GO" id="GO:0009898">
    <property type="term" value="C:cytoplasmic side of plasma membrane"/>
    <property type="evidence" value="ECO:0007669"/>
    <property type="project" value="TreeGrafter"/>
</dbReference>
<dbReference type="GO" id="GO:0003842">
    <property type="term" value="F:L-glutamate gamma-semialdehyde dehydrogenase activity"/>
    <property type="evidence" value="ECO:0007669"/>
    <property type="project" value="UniProtKB-EC"/>
</dbReference>
<dbReference type="GO" id="GO:0004657">
    <property type="term" value="F:proline dehydrogenase activity"/>
    <property type="evidence" value="ECO:0007669"/>
    <property type="project" value="InterPro"/>
</dbReference>
<organism evidence="12 13">
    <name type="scientific">Zafaria cholistanensis</name>
    <dbReference type="NCBI Taxonomy" id="1682741"/>
    <lineage>
        <taxon>Bacteria</taxon>
        <taxon>Bacillati</taxon>
        <taxon>Actinomycetota</taxon>
        <taxon>Actinomycetes</taxon>
        <taxon>Micrococcales</taxon>
        <taxon>Micrococcaceae</taxon>
        <taxon>Zafaria</taxon>
    </lineage>
</organism>
<dbReference type="PROSITE" id="PS00070">
    <property type="entry name" value="ALDEHYDE_DEHYDR_CYS"/>
    <property type="match status" value="1"/>
</dbReference>
<feature type="active site" evidence="6">
    <location>
        <position position="789"/>
    </location>
</feature>
<feature type="active site" evidence="6 7">
    <location>
        <position position="755"/>
    </location>
</feature>
<dbReference type="GO" id="GO:0003700">
    <property type="term" value="F:DNA-binding transcription factor activity"/>
    <property type="evidence" value="ECO:0007669"/>
    <property type="project" value="InterPro"/>
</dbReference>
<dbReference type="AlphaFoldDB" id="A0A5A7NQC6"/>
<dbReference type="SUPFAM" id="SSF51730">
    <property type="entry name" value="FAD-linked oxidoreductase"/>
    <property type="match status" value="1"/>
</dbReference>
<dbReference type="InterPro" id="IPR025703">
    <property type="entry name" value="Bifunct_PutA"/>
</dbReference>
<feature type="domain" description="Aldehyde dehydrogenase" evidence="10">
    <location>
        <begin position="553"/>
        <end position="969"/>
    </location>
</feature>
<dbReference type="InterPro" id="IPR016162">
    <property type="entry name" value="Ald_DH_N"/>
</dbReference>
<comment type="caution">
    <text evidence="12">The sequence shown here is derived from an EMBL/GenBank/DDBJ whole genome shotgun (WGS) entry which is preliminary data.</text>
</comment>
<evidence type="ECO:0000256" key="5">
    <source>
        <dbReference type="ARBA" id="ARBA00048142"/>
    </source>
</evidence>